<feature type="region of interest" description="Disordered" evidence="2">
    <location>
        <begin position="616"/>
        <end position="653"/>
    </location>
</feature>
<dbReference type="RefSeq" id="WP_249310561.1">
    <property type="nucleotide sequence ID" value="NZ_JACRSU010000001.1"/>
</dbReference>
<keyword evidence="6" id="KW-1185">Reference proteome</keyword>
<dbReference type="Proteomes" id="UP000611762">
    <property type="component" value="Unassembled WGS sequence"/>
</dbReference>
<feature type="coiled-coil region" evidence="1">
    <location>
        <begin position="179"/>
        <end position="218"/>
    </location>
</feature>
<feature type="transmembrane region" description="Helical" evidence="3">
    <location>
        <begin position="218"/>
        <end position="240"/>
    </location>
</feature>
<dbReference type="Pfam" id="PF16472">
    <property type="entry name" value="DUF5050"/>
    <property type="match status" value="1"/>
</dbReference>
<evidence type="ECO:0000259" key="4">
    <source>
        <dbReference type="Pfam" id="PF16472"/>
    </source>
</evidence>
<proteinExistence type="predicted"/>
<keyword evidence="1" id="KW-0175">Coiled coil</keyword>
<feature type="compositionally biased region" description="Polar residues" evidence="2">
    <location>
        <begin position="628"/>
        <end position="645"/>
    </location>
</feature>
<dbReference type="InterPro" id="IPR032485">
    <property type="entry name" value="LRP1-like_beta_prop"/>
</dbReference>
<dbReference type="EMBL" id="JACRSU010000001">
    <property type="protein sequence ID" value="MBC8539448.1"/>
    <property type="molecule type" value="Genomic_DNA"/>
</dbReference>
<evidence type="ECO:0000256" key="3">
    <source>
        <dbReference type="SAM" id="Phobius"/>
    </source>
</evidence>
<evidence type="ECO:0000313" key="5">
    <source>
        <dbReference type="EMBL" id="MBC8539448.1"/>
    </source>
</evidence>
<organism evidence="5 6">
    <name type="scientific">Congzhengia minquanensis</name>
    <dbReference type="NCBI Taxonomy" id="2763657"/>
    <lineage>
        <taxon>Bacteria</taxon>
        <taxon>Bacillati</taxon>
        <taxon>Bacillota</taxon>
        <taxon>Clostridia</taxon>
        <taxon>Eubacteriales</taxon>
        <taxon>Oscillospiraceae</taxon>
        <taxon>Congzhengia</taxon>
    </lineage>
</organism>
<dbReference type="SUPFAM" id="SSF69304">
    <property type="entry name" value="Tricorn protease N-terminal domain"/>
    <property type="match status" value="1"/>
</dbReference>
<name>A0A926HXJ9_9FIRM</name>
<feature type="domain" description="Prolow-density lipoprotein receptor-related protein 1-like beta-propeller" evidence="4">
    <location>
        <begin position="291"/>
        <end position="386"/>
    </location>
</feature>
<keyword evidence="3" id="KW-1133">Transmembrane helix</keyword>
<dbReference type="AlphaFoldDB" id="A0A926HXJ9"/>
<keyword evidence="3" id="KW-0472">Membrane</keyword>
<comment type="caution">
    <text evidence="5">The sequence shown here is derived from an EMBL/GenBank/DDBJ whole genome shotgun (WGS) entry which is preliminary data.</text>
</comment>
<sequence length="653" mass="72185">MQIDLSCPVENQGTIVKTNSETNEPYLLLKLFNLSEKEIAALTFHVLAYDANGGELGTVPVTLDGLNAQPKTFFAESKAVSLVGIEDAKHFVVVVDSVTFSDDTSYEPSENHTVDADDSEASIDDAMLLRQFVPEAVCFSSEHGNYWRCVCGRANFVDAENCVRCGRAKSDVLAKFSSRDALRETIVKAQEEAEKQRLEEEERLKAEKELKKAKLKKSLLIALIVLIAAAIVACAGFFIYRAVLNSSADKALQSGDYLKAYENYEKTGNVKLAEVTEHIQGNTPANLMFQSGLIASDEENVYYLALDNTSYNFHLIKENKISKEKTTLTDAAGGSLNVTKDWIYFVDVENGYVKRISKDGQTIEPVLDTGASFLSVLGNTMYYIKVDYDNPDKLPEEQCQTLAAQGQMKTFRHLYKMDLDSKKSKLISEESISACSIYGDRIYYLTDNEDEWQAYNLYSMDLNGKDKQVVIDVPVASFLINGDDLYYVRMYNDASKGNKISSGADLDYTIVRKNLKDGGVSELGQQYMVTYMNANSDKLFFIGLNREDYLNSLSGESEAQAAPALYAMDFATGDIKQLVSGEVQIFNVLDDDVIIYIATQGMCRVKADGTGFEQLLTSDAAPQAPQDGVSQNTDTPEGDQANVSQAPDAEPAE</sequence>
<evidence type="ECO:0000256" key="2">
    <source>
        <dbReference type="SAM" id="MobiDB-lite"/>
    </source>
</evidence>
<evidence type="ECO:0000256" key="1">
    <source>
        <dbReference type="SAM" id="Coils"/>
    </source>
</evidence>
<keyword evidence="3" id="KW-0812">Transmembrane</keyword>
<gene>
    <name evidence="5" type="ORF">H8698_00465</name>
</gene>
<evidence type="ECO:0000313" key="6">
    <source>
        <dbReference type="Proteomes" id="UP000611762"/>
    </source>
</evidence>
<reference evidence="5" key="1">
    <citation type="submission" date="2020-08" db="EMBL/GenBank/DDBJ databases">
        <title>Genome public.</title>
        <authorList>
            <person name="Liu C."/>
            <person name="Sun Q."/>
        </authorList>
    </citation>
    <scope>NUCLEOTIDE SEQUENCE</scope>
    <source>
        <strain evidence="5">H8</strain>
    </source>
</reference>
<accession>A0A926HXJ9</accession>
<protein>
    <submittedName>
        <fullName evidence="5">DUF5050 domain-containing protein</fullName>
    </submittedName>
</protein>